<dbReference type="GO" id="GO:0005737">
    <property type="term" value="C:cytoplasm"/>
    <property type="evidence" value="ECO:0007669"/>
    <property type="project" value="TreeGrafter"/>
</dbReference>
<dbReference type="InterPro" id="IPR006840">
    <property type="entry name" value="ChaC"/>
</dbReference>
<dbReference type="GO" id="GO:0006751">
    <property type="term" value="P:glutathione catabolic process"/>
    <property type="evidence" value="ECO:0007669"/>
    <property type="project" value="InterPro"/>
</dbReference>
<comment type="catalytic activity">
    <reaction evidence="4">
        <text>glutathione = L-cysteinylglycine + 5-oxo-L-proline</text>
        <dbReference type="Rhea" id="RHEA:47724"/>
        <dbReference type="ChEBI" id="CHEBI:57925"/>
        <dbReference type="ChEBI" id="CHEBI:58402"/>
        <dbReference type="ChEBI" id="CHEBI:61694"/>
        <dbReference type="EC" id="4.3.2.7"/>
    </reaction>
</comment>
<protein>
    <recommendedName>
        <fullName evidence="2">glutathione-specific gamma-glutamylcyclotransferase</fullName>
        <ecNumber evidence="2">4.3.2.7</ecNumber>
    </recommendedName>
</protein>
<evidence type="ECO:0000256" key="2">
    <source>
        <dbReference type="ARBA" id="ARBA00012344"/>
    </source>
</evidence>
<proteinExistence type="inferred from homology"/>
<accession>A0A147BSI8</accession>
<dbReference type="InterPro" id="IPR036568">
    <property type="entry name" value="GGCT-like_sf"/>
</dbReference>
<comment type="similarity">
    <text evidence="1">Belongs to the gamma-glutamylcyclotransferase family. ChaC subfamily.</text>
</comment>
<dbReference type="SUPFAM" id="SSF110857">
    <property type="entry name" value="Gamma-glutamyl cyclotransferase-like"/>
    <property type="match status" value="1"/>
</dbReference>
<dbReference type="EC" id="4.3.2.7" evidence="2"/>
<evidence type="ECO:0000313" key="5">
    <source>
        <dbReference type="EMBL" id="JAR93738.1"/>
    </source>
</evidence>
<dbReference type="PANTHER" id="PTHR12192">
    <property type="entry name" value="CATION TRANSPORT PROTEIN CHAC-RELATED"/>
    <property type="match status" value="1"/>
</dbReference>
<dbReference type="FunFam" id="3.10.490.10:FF:000016">
    <property type="entry name" value="Gamma-glutamylcyclotransferase"/>
    <property type="match status" value="1"/>
</dbReference>
<dbReference type="Gene3D" id="3.10.490.10">
    <property type="entry name" value="Gamma-glutamyl cyclotransferase-like"/>
    <property type="match status" value="1"/>
</dbReference>
<evidence type="ECO:0000256" key="1">
    <source>
        <dbReference type="ARBA" id="ARBA00009662"/>
    </source>
</evidence>
<dbReference type="Pfam" id="PF04752">
    <property type="entry name" value="ChaC"/>
    <property type="match status" value="1"/>
</dbReference>
<keyword evidence="3" id="KW-0456">Lyase</keyword>
<evidence type="ECO:0000256" key="3">
    <source>
        <dbReference type="ARBA" id="ARBA00023239"/>
    </source>
</evidence>
<dbReference type="CDD" id="cd06661">
    <property type="entry name" value="GGCT_like"/>
    <property type="match status" value="1"/>
</dbReference>
<dbReference type="PANTHER" id="PTHR12192:SF26">
    <property type="entry name" value="GLUTATHIONE-SPECIFIC GAMMA-GLUTAMYLCYCLOTRANSFERASE 1"/>
    <property type="match status" value="1"/>
</dbReference>
<reference evidence="5" key="1">
    <citation type="journal article" date="2018" name="PLoS Negl. Trop. Dis.">
        <title>Sialome diversity of ticks revealed by RNAseq of single tick salivary glands.</title>
        <authorList>
            <person name="Perner J."/>
            <person name="Kropackova S."/>
            <person name="Kopacek P."/>
            <person name="Ribeiro J.M."/>
        </authorList>
    </citation>
    <scope>NUCLEOTIDE SEQUENCE</scope>
    <source>
        <strain evidence="5">Siblings of single egg batch collected in Ceske Budejovice</strain>
        <tissue evidence="5">Salivary glands</tissue>
    </source>
</reference>
<name>A0A147BSI8_IXORI</name>
<sequence>MASGIWVFGYGSLVWNPGFDFVRSQIGHIRGFERRFWQGNDKHRGTPEKIGRVATLIESKEGIVWGRAFLLRPDDRSLGTSLSYLDERESKLGGYGTTLVQFQPRDPREDPFPALVYVALPGNPLYLGPASVRALADQIATSRGPSGSNAEYVLRLARFMREEVPGIWDDHLFALESSLLVRLEELKMTDEMTSSSASDRDFRASLEVGCKGATGEDKDVATDARNSPVTVAVDFVSAVSSTKLRCLDL</sequence>
<dbReference type="InterPro" id="IPR013024">
    <property type="entry name" value="GGCT-like"/>
</dbReference>
<dbReference type="GO" id="GO:0061928">
    <property type="term" value="F:glutathione specific gamma-glutamylcyclotransferase activity"/>
    <property type="evidence" value="ECO:0007669"/>
    <property type="project" value="UniProtKB-EC"/>
</dbReference>
<evidence type="ECO:0000256" key="4">
    <source>
        <dbReference type="ARBA" id="ARBA00048073"/>
    </source>
</evidence>
<dbReference type="AlphaFoldDB" id="A0A147BSI8"/>
<organism evidence="5">
    <name type="scientific">Ixodes ricinus</name>
    <name type="common">Common tick</name>
    <name type="synonym">Acarus ricinus</name>
    <dbReference type="NCBI Taxonomy" id="34613"/>
    <lineage>
        <taxon>Eukaryota</taxon>
        <taxon>Metazoa</taxon>
        <taxon>Ecdysozoa</taxon>
        <taxon>Arthropoda</taxon>
        <taxon>Chelicerata</taxon>
        <taxon>Arachnida</taxon>
        <taxon>Acari</taxon>
        <taxon>Parasitiformes</taxon>
        <taxon>Ixodida</taxon>
        <taxon>Ixodoidea</taxon>
        <taxon>Ixodidae</taxon>
        <taxon>Ixodinae</taxon>
        <taxon>Ixodes</taxon>
    </lineage>
</organism>
<dbReference type="EMBL" id="GEGO01001666">
    <property type="protein sequence ID" value="JAR93738.1"/>
    <property type="molecule type" value="Transcribed_RNA"/>
</dbReference>